<keyword evidence="3" id="KW-1185">Reference proteome</keyword>
<evidence type="ECO:0000313" key="3">
    <source>
        <dbReference type="Proteomes" id="UP000245812"/>
    </source>
</evidence>
<organism evidence="2 3">
    <name type="scientific">Fulvimonas soli</name>
    <dbReference type="NCBI Taxonomy" id="155197"/>
    <lineage>
        <taxon>Bacteria</taxon>
        <taxon>Pseudomonadati</taxon>
        <taxon>Pseudomonadota</taxon>
        <taxon>Gammaproteobacteria</taxon>
        <taxon>Lysobacterales</taxon>
        <taxon>Rhodanobacteraceae</taxon>
        <taxon>Fulvimonas</taxon>
    </lineage>
</organism>
<sequence>MLFVARMGKNKDEERLHRRLDRLERRLPGWMARGFRRLREPSARSLRALVGLLLVAAGLLSFLPVLGLWMLPLGLLLLAQDLPPLRRPIRRALVLAELRWKHWRRRRAGR</sequence>
<name>A0A316I316_9GAMM</name>
<evidence type="ECO:0000256" key="1">
    <source>
        <dbReference type="SAM" id="Phobius"/>
    </source>
</evidence>
<accession>A0A316I316</accession>
<reference evidence="2 3" key="1">
    <citation type="submission" date="2018-05" db="EMBL/GenBank/DDBJ databases">
        <title>Genomic Encyclopedia of Type Strains, Phase IV (KMG-IV): sequencing the most valuable type-strain genomes for metagenomic binning, comparative biology and taxonomic classification.</title>
        <authorList>
            <person name="Goeker M."/>
        </authorList>
    </citation>
    <scope>NUCLEOTIDE SEQUENCE [LARGE SCALE GENOMIC DNA]</scope>
    <source>
        <strain evidence="2 3">DSM 14263</strain>
    </source>
</reference>
<protein>
    <submittedName>
        <fullName evidence="2">Uncharacterized protein</fullName>
    </submittedName>
</protein>
<dbReference type="EMBL" id="QGHC01000006">
    <property type="protein sequence ID" value="PWK87769.1"/>
    <property type="molecule type" value="Genomic_DNA"/>
</dbReference>
<keyword evidence="1" id="KW-1133">Transmembrane helix</keyword>
<gene>
    <name evidence="2" type="ORF">C7456_106262</name>
</gene>
<dbReference type="Proteomes" id="UP000245812">
    <property type="component" value="Unassembled WGS sequence"/>
</dbReference>
<dbReference type="AlphaFoldDB" id="A0A316I316"/>
<proteinExistence type="predicted"/>
<feature type="transmembrane region" description="Helical" evidence="1">
    <location>
        <begin position="46"/>
        <end position="71"/>
    </location>
</feature>
<keyword evidence="1" id="KW-0812">Transmembrane</keyword>
<dbReference type="RefSeq" id="WP_245889821.1">
    <property type="nucleotide sequence ID" value="NZ_MSZV01000043.1"/>
</dbReference>
<evidence type="ECO:0000313" key="2">
    <source>
        <dbReference type="EMBL" id="PWK87769.1"/>
    </source>
</evidence>
<comment type="caution">
    <text evidence="2">The sequence shown here is derived from an EMBL/GenBank/DDBJ whole genome shotgun (WGS) entry which is preliminary data.</text>
</comment>
<keyword evidence="1" id="KW-0472">Membrane</keyword>